<dbReference type="RefSeq" id="WP_170137985.1">
    <property type="nucleotide sequence ID" value="NZ_QPJT01000001.1"/>
</dbReference>
<dbReference type="AlphaFoldDB" id="A0A369BKM1"/>
<accession>A0A369BKM1</accession>
<name>A0A369BKM1_9FIRM</name>
<evidence type="ECO:0000313" key="2">
    <source>
        <dbReference type="EMBL" id="RCX21017.1"/>
    </source>
</evidence>
<dbReference type="EMBL" id="QPJT01000001">
    <property type="protein sequence ID" value="RCX21017.1"/>
    <property type="molecule type" value="Genomic_DNA"/>
</dbReference>
<dbReference type="InterPro" id="IPR029063">
    <property type="entry name" value="SAM-dependent_MTases_sf"/>
</dbReference>
<dbReference type="Gene3D" id="3.40.50.150">
    <property type="entry name" value="Vaccinia Virus protein VP39"/>
    <property type="match status" value="1"/>
</dbReference>
<keyword evidence="3" id="KW-1185">Reference proteome</keyword>
<dbReference type="PANTHER" id="PTHR43591">
    <property type="entry name" value="METHYLTRANSFERASE"/>
    <property type="match status" value="1"/>
</dbReference>
<protein>
    <submittedName>
        <fullName evidence="2">Methyltransferase family protein</fullName>
    </submittedName>
</protein>
<evidence type="ECO:0000313" key="3">
    <source>
        <dbReference type="Proteomes" id="UP000253034"/>
    </source>
</evidence>
<dbReference type="Pfam" id="PF13649">
    <property type="entry name" value="Methyltransf_25"/>
    <property type="match status" value="1"/>
</dbReference>
<sequence length="278" mass="32008">MNYKKTVIDYFRDKAKEYDLVDNQVYWKLSDKLLWEFFSTNVLQKLPENFSFIDAGGGTGRWSIKILEEFPYSTGLIYDLSEDMLEQAREKIRKYGLGDRLNTMQGDIKDICAADSNSFNLAFNFHNVLGFVDSPTEVIKELARVVKPNGYVVSLVPNWYHNIFFNIFVNNFRLVDEAVSSGRGRFTEDMPSMNLFTPDSIKKVYKDCGLEIITVSGFPVTIYPGMQETQLRGSSNHIINILDNEEMFNKIFDLEKAMFTNSDLAARGNQIFIMGIKY</sequence>
<keyword evidence="2" id="KW-0808">Transferase</keyword>
<dbReference type="CDD" id="cd02440">
    <property type="entry name" value="AdoMet_MTases"/>
    <property type="match status" value="1"/>
</dbReference>
<proteinExistence type="predicted"/>
<dbReference type="SUPFAM" id="SSF53335">
    <property type="entry name" value="S-adenosyl-L-methionine-dependent methyltransferases"/>
    <property type="match status" value="1"/>
</dbReference>
<gene>
    <name evidence="2" type="ORF">DFR58_101221</name>
</gene>
<reference evidence="2 3" key="1">
    <citation type="submission" date="2018-07" db="EMBL/GenBank/DDBJ databases">
        <title>Genomic Encyclopedia of Type Strains, Phase IV (KMG-IV): sequencing the most valuable type-strain genomes for metagenomic binning, comparative biology and taxonomic classification.</title>
        <authorList>
            <person name="Goeker M."/>
        </authorList>
    </citation>
    <scope>NUCLEOTIDE SEQUENCE [LARGE SCALE GENOMIC DNA]</scope>
    <source>
        <strain evidence="2 3">DSM 27016</strain>
    </source>
</reference>
<dbReference type="Proteomes" id="UP000253034">
    <property type="component" value="Unassembled WGS sequence"/>
</dbReference>
<evidence type="ECO:0000259" key="1">
    <source>
        <dbReference type="Pfam" id="PF13649"/>
    </source>
</evidence>
<keyword evidence="2" id="KW-0489">Methyltransferase</keyword>
<dbReference type="InterPro" id="IPR041698">
    <property type="entry name" value="Methyltransf_25"/>
</dbReference>
<comment type="caution">
    <text evidence="2">The sequence shown here is derived from an EMBL/GenBank/DDBJ whole genome shotgun (WGS) entry which is preliminary data.</text>
</comment>
<dbReference type="GO" id="GO:0008168">
    <property type="term" value="F:methyltransferase activity"/>
    <property type="evidence" value="ECO:0007669"/>
    <property type="project" value="UniProtKB-KW"/>
</dbReference>
<feature type="domain" description="Methyltransferase" evidence="1">
    <location>
        <begin position="53"/>
        <end position="150"/>
    </location>
</feature>
<organism evidence="2 3">
    <name type="scientific">Anaerobacterium chartisolvens</name>
    <dbReference type="NCBI Taxonomy" id="1297424"/>
    <lineage>
        <taxon>Bacteria</taxon>
        <taxon>Bacillati</taxon>
        <taxon>Bacillota</taxon>
        <taxon>Clostridia</taxon>
        <taxon>Eubacteriales</taxon>
        <taxon>Oscillospiraceae</taxon>
        <taxon>Anaerobacterium</taxon>
    </lineage>
</organism>
<dbReference type="GO" id="GO:0032259">
    <property type="term" value="P:methylation"/>
    <property type="evidence" value="ECO:0007669"/>
    <property type="project" value="UniProtKB-KW"/>
</dbReference>